<keyword evidence="1" id="KW-1133">Transmembrane helix</keyword>
<reference evidence="3 4" key="1">
    <citation type="submission" date="2015-03" db="EMBL/GenBank/DDBJ databases">
        <title>Genome sequencing of Methylobacterium aquaticum DSM16371 type strain.</title>
        <authorList>
            <person name="Chaudhry V."/>
            <person name="Patil P.B."/>
        </authorList>
    </citation>
    <scope>NUCLEOTIDE SEQUENCE [LARGE SCALE GENOMIC DNA]</scope>
    <source>
        <strain evidence="3 4">DSM 16371</strain>
    </source>
</reference>
<accession>A0A0J6S2R0</accession>
<dbReference type="Gene3D" id="3.40.50.620">
    <property type="entry name" value="HUPs"/>
    <property type="match status" value="1"/>
</dbReference>
<dbReference type="EMBL" id="LABX01000282">
    <property type="protein sequence ID" value="KMO27872.1"/>
    <property type="molecule type" value="Genomic_DNA"/>
</dbReference>
<feature type="domain" description="DUF218" evidence="2">
    <location>
        <begin position="80"/>
        <end position="245"/>
    </location>
</feature>
<evidence type="ECO:0000256" key="1">
    <source>
        <dbReference type="SAM" id="Phobius"/>
    </source>
</evidence>
<comment type="caution">
    <text evidence="3">The sequence shown here is derived from an EMBL/GenBank/DDBJ whole genome shotgun (WGS) entry which is preliminary data.</text>
</comment>
<protein>
    <recommendedName>
        <fullName evidence="2">DUF218 domain-containing protein</fullName>
    </recommendedName>
</protein>
<gene>
    <name evidence="3" type="ORF">VP06_29415</name>
</gene>
<keyword evidence="1" id="KW-0472">Membrane</keyword>
<dbReference type="PANTHER" id="PTHR30336">
    <property type="entry name" value="INNER MEMBRANE PROTEIN, PROBABLE PERMEASE"/>
    <property type="match status" value="1"/>
</dbReference>
<dbReference type="InterPro" id="IPR003848">
    <property type="entry name" value="DUF218"/>
</dbReference>
<organism evidence="3 4">
    <name type="scientific">Methylobacterium aquaticum</name>
    <dbReference type="NCBI Taxonomy" id="270351"/>
    <lineage>
        <taxon>Bacteria</taxon>
        <taxon>Pseudomonadati</taxon>
        <taxon>Pseudomonadota</taxon>
        <taxon>Alphaproteobacteria</taxon>
        <taxon>Hyphomicrobiales</taxon>
        <taxon>Methylobacteriaceae</taxon>
        <taxon>Methylobacterium</taxon>
    </lineage>
</organism>
<dbReference type="Pfam" id="PF02698">
    <property type="entry name" value="DUF218"/>
    <property type="match status" value="1"/>
</dbReference>
<keyword evidence="1" id="KW-0812">Transmembrane</keyword>
<feature type="transmembrane region" description="Helical" evidence="1">
    <location>
        <begin position="38"/>
        <end position="61"/>
    </location>
</feature>
<dbReference type="PATRIC" id="fig|270351.6.peg.4242"/>
<dbReference type="CDD" id="cd06259">
    <property type="entry name" value="YdcF-like"/>
    <property type="match status" value="1"/>
</dbReference>
<evidence type="ECO:0000313" key="3">
    <source>
        <dbReference type="EMBL" id="KMO27872.1"/>
    </source>
</evidence>
<dbReference type="PANTHER" id="PTHR30336:SF4">
    <property type="entry name" value="ENVELOPE BIOGENESIS FACTOR ELYC"/>
    <property type="match status" value="1"/>
</dbReference>
<dbReference type="AlphaFoldDB" id="A0A0J6S2R0"/>
<dbReference type="InterPro" id="IPR051599">
    <property type="entry name" value="Cell_Envelope_Assoc"/>
</dbReference>
<dbReference type="InterPro" id="IPR014729">
    <property type="entry name" value="Rossmann-like_a/b/a_fold"/>
</dbReference>
<sequence length="262" mass="27511">MFFVLSKVLWFVTAPSNLLLLLVLAGAGLGLRWRRLGVGLSAAAGLVLLAGGVSPLASLVFGPLENRFPVFRDDGAPVTGIVVLGGAVETGLSAARGQLVVNDAGERMIALGDLARLYPAATLVFAGGSGRLTGDGAVSESAILRRHAATLGVPPERITYDERSRNTHENAAFSAALVKPKPGERWLLVTSAWHMPRAMGCFRRAGFTVTAYPVDYRTGPGAVALHATAGDGLFELDVAVREWLGLVAYRASGYTESLFPGP</sequence>
<dbReference type="GO" id="GO:0005886">
    <property type="term" value="C:plasma membrane"/>
    <property type="evidence" value="ECO:0007669"/>
    <property type="project" value="TreeGrafter"/>
</dbReference>
<proteinExistence type="predicted"/>
<feature type="transmembrane region" description="Helical" evidence="1">
    <location>
        <begin position="12"/>
        <end position="31"/>
    </location>
</feature>
<dbReference type="OrthoDB" id="9809813at2"/>
<evidence type="ECO:0000313" key="4">
    <source>
        <dbReference type="Proteomes" id="UP000035929"/>
    </source>
</evidence>
<name>A0A0J6S2R0_9HYPH</name>
<evidence type="ECO:0000259" key="2">
    <source>
        <dbReference type="Pfam" id="PF02698"/>
    </source>
</evidence>
<dbReference type="GO" id="GO:0043164">
    <property type="term" value="P:Gram-negative-bacterium-type cell wall biogenesis"/>
    <property type="evidence" value="ECO:0007669"/>
    <property type="project" value="TreeGrafter"/>
</dbReference>
<dbReference type="RefSeq" id="WP_048467342.1">
    <property type="nucleotide sequence ID" value="NZ_LABX01000282.1"/>
</dbReference>
<dbReference type="GO" id="GO:0000270">
    <property type="term" value="P:peptidoglycan metabolic process"/>
    <property type="evidence" value="ECO:0007669"/>
    <property type="project" value="TreeGrafter"/>
</dbReference>
<dbReference type="Proteomes" id="UP000035929">
    <property type="component" value="Unassembled WGS sequence"/>
</dbReference>